<evidence type="ECO:0000313" key="2">
    <source>
        <dbReference type="EMBL" id="RMB80241.1"/>
    </source>
</evidence>
<dbReference type="Pfam" id="PF00056">
    <property type="entry name" value="Ldh_1_N"/>
    <property type="match status" value="1"/>
</dbReference>
<keyword evidence="3" id="KW-1185">Reference proteome</keyword>
<dbReference type="EMBL" id="PENI01000045">
    <property type="protein sequence ID" value="RMB80241.1"/>
    <property type="molecule type" value="Genomic_DNA"/>
</dbReference>
<dbReference type="Proteomes" id="UP000270471">
    <property type="component" value="Unassembled WGS sequence"/>
</dbReference>
<organism evidence="2 3">
    <name type="scientific">Streptomyces shenzhenensis</name>
    <dbReference type="NCBI Taxonomy" id="943815"/>
    <lineage>
        <taxon>Bacteria</taxon>
        <taxon>Bacillati</taxon>
        <taxon>Actinomycetota</taxon>
        <taxon>Actinomycetes</taxon>
        <taxon>Kitasatosporales</taxon>
        <taxon>Streptomycetaceae</taxon>
        <taxon>Streptomyces</taxon>
    </lineage>
</organism>
<dbReference type="PRINTS" id="PR00086">
    <property type="entry name" value="LLDHDRGNASE"/>
</dbReference>
<proteinExistence type="predicted"/>
<name>A0A3M0HS04_9ACTN</name>
<dbReference type="AlphaFoldDB" id="A0A3M0HS04"/>
<dbReference type="GO" id="GO:0016616">
    <property type="term" value="F:oxidoreductase activity, acting on the CH-OH group of donors, NAD or NADP as acceptor"/>
    <property type="evidence" value="ECO:0007669"/>
    <property type="project" value="InterPro"/>
</dbReference>
<comment type="caution">
    <text evidence="2">The sequence shown here is derived from an EMBL/GenBank/DDBJ whole genome shotgun (WGS) entry which is preliminary data.</text>
</comment>
<protein>
    <recommendedName>
        <fullName evidence="1">Lactate/malate dehydrogenase N-terminal domain-containing protein</fullName>
    </recommendedName>
</protein>
<dbReference type="InterPro" id="IPR036291">
    <property type="entry name" value="NAD(P)-bd_dom_sf"/>
</dbReference>
<dbReference type="GO" id="GO:0019752">
    <property type="term" value="P:carboxylic acid metabolic process"/>
    <property type="evidence" value="ECO:0007669"/>
    <property type="project" value="InterPro"/>
</dbReference>
<evidence type="ECO:0000259" key="1">
    <source>
        <dbReference type="Pfam" id="PF00056"/>
    </source>
</evidence>
<reference evidence="2 3" key="1">
    <citation type="submission" date="2017-11" db="EMBL/GenBank/DDBJ databases">
        <title>Draft genome of actinobacteria isolated from guarana (Paullinia cupana (Mart.) Ducke.</title>
        <authorList>
            <person name="Siqueira K.A."/>
            <person name="Liotti R.G."/>
            <person name="Mendes T.A.O."/>
            <person name="Soares M.A."/>
        </authorList>
    </citation>
    <scope>NUCLEOTIDE SEQUENCE [LARGE SCALE GENOMIC DNA]</scope>
    <source>
        <strain evidence="2 3">193</strain>
    </source>
</reference>
<evidence type="ECO:0000313" key="3">
    <source>
        <dbReference type="Proteomes" id="UP000270471"/>
    </source>
</evidence>
<accession>A0A3M0HS04</accession>
<dbReference type="InterPro" id="IPR001557">
    <property type="entry name" value="L-lactate/malate_DH"/>
</dbReference>
<dbReference type="RefSeq" id="WP_121894943.1">
    <property type="nucleotide sequence ID" value="NZ_PENI01000045.1"/>
</dbReference>
<feature type="domain" description="Lactate/malate dehydrogenase N-terminal" evidence="1">
    <location>
        <begin position="1"/>
        <end position="50"/>
    </location>
</feature>
<sequence length="61" mass="6131">MKVAVVGTGAVGSATALSLVERGGTCREIVLLDRDTARADGVAADLRSSARAGSSSRTSRP</sequence>
<dbReference type="SUPFAM" id="SSF51735">
    <property type="entry name" value="NAD(P)-binding Rossmann-fold domains"/>
    <property type="match status" value="1"/>
</dbReference>
<gene>
    <name evidence="2" type="ORF">CTZ28_41280</name>
</gene>
<dbReference type="Gene3D" id="3.40.50.720">
    <property type="entry name" value="NAD(P)-binding Rossmann-like Domain"/>
    <property type="match status" value="1"/>
</dbReference>
<dbReference type="InterPro" id="IPR001236">
    <property type="entry name" value="Lactate/malate_DH_N"/>
</dbReference>